<evidence type="ECO:0000313" key="3">
    <source>
        <dbReference type="Proteomes" id="UP000019678"/>
    </source>
</evidence>
<organism evidence="2 3">
    <name type="scientific">Chondromyces apiculatus DSM 436</name>
    <dbReference type="NCBI Taxonomy" id="1192034"/>
    <lineage>
        <taxon>Bacteria</taxon>
        <taxon>Pseudomonadati</taxon>
        <taxon>Myxococcota</taxon>
        <taxon>Polyangia</taxon>
        <taxon>Polyangiales</taxon>
        <taxon>Polyangiaceae</taxon>
        <taxon>Chondromyces</taxon>
    </lineage>
</organism>
<feature type="compositionally biased region" description="Low complexity" evidence="1">
    <location>
        <begin position="1"/>
        <end position="14"/>
    </location>
</feature>
<name>A0A017THD7_9BACT</name>
<protein>
    <submittedName>
        <fullName evidence="2">Uncharacterized protein</fullName>
    </submittedName>
</protein>
<dbReference type="Proteomes" id="UP000019678">
    <property type="component" value="Unassembled WGS sequence"/>
</dbReference>
<sequence>MSGSSRRSRNASPSPEHASRAPRRYGHQARDGVQQEEAKTRPGKDEAMAGFGGWMMEKGQEGG</sequence>
<comment type="caution">
    <text evidence="2">The sequence shown here is derived from an EMBL/GenBank/DDBJ whole genome shotgun (WGS) entry which is preliminary data.</text>
</comment>
<feature type="compositionally biased region" description="Basic and acidic residues" evidence="1">
    <location>
        <begin position="36"/>
        <end position="47"/>
    </location>
</feature>
<feature type="region of interest" description="Disordered" evidence="1">
    <location>
        <begin position="1"/>
        <end position="63"/>
    </location>
</feature>
<keyword evidence="3" id="KW-1185">Reference proteome</keyword>
<dbReference type="EMBL" id="ASRX01000005">
    <property type="protein sequence ID" value="EYF08332.1"/>
    <property type="molecule type" value="Genomic_DNA"/>
</dbReference>
<proteinExistence type="predicted"/>
<evidence type="ECO:0000256" key="1">
    <source>
        <dbReference type="SAM" id="MobiDB-lite"/>
    </source>
</evidence>
<dbReference type="AlphaFoldDB" id="A0A017THD7"/>
<gene>
    <name evidence="2" type="ORF">CAP_6093</name>
</gene>
<reference evidence="2 3" key="1">
    <citation type="submission" date="2013-05" db="EMBL/GenBank/DDBJ databases">
        <title>Genome assembly of Chondromyces apiculatus DSM 436.</title>
        <authorList>
            <person name="Sharma G."/>
            <person name="Khatri I."/>
            <person name="Kaur C."/>
            <person name="Mayilraj S."/>
            <person name="Subramanian S."/>
        </authorList>
    </citation>
    <scope>NUCLEOTIDE SEQUENCE [LARGE SCALE GENOMIC DNA]</scope>
    <source>
        <strain evidence="2 3">DSM 436</strain>
    </source>
</reference>
<accession>A0A017THD7</accession>
<evidence type="ECO:0000313" key="2">
    <source>
        <dbReference type="EMBL" id="EYF08332.1"/>
    </source>
</evidence>